<organism evidence="2 3">
    <name type="scientific">Streptomyces heliomycini</name>
    <dbReference type="NCBI Taxonomy" id="284032"/>
    <lineage>
        <taxon>Bacteria</taxon>
        <taxon>Bacillati</taxon>
        <taxon>Actinomycetota</taxon>
        <taxon>Actinomycetes</taxon>
        <taxon>Kitasatosporales</taxon>
        <taxon>Streptomycetaceae</taxon>
        <taxon>Streptomyces</taxon>
    </lineage>
</organism>
<evidence type="ECO:0000313" key="3">
    <source>
        <dbReference type="Proteomes" id="UP001589753"/>
    </source>
</evidence>
<keyword evidence="1" id="KW-0472">Membrane</keyword>
<keyword evidence="3" id="KW-1185">Reference proteome</keyword>
<keyword evidence="1" id="KW-1133">Transmembrane helix</keyword>
<evidence type="ECO:0000256" key="1">
    <source>
        <dbReference type="SAM" id="Phobius"/>
    </source>
</evidence>
<name>A0ABV5LMK5_9ACTN</name>
<reference evidence="2 3" key="1">
    <citation type="submission" date="2024-09" db="EMBL/GenBank/DDBJ databases">
        <authorList>
            <person name="Sun Q."/>
            <person name="Mori K."/>
        </authorList>
    </citation>
    <scope>NUCLEOTIDE SEQUENCE [LARGE SCALE GENOMIC DNA]</scope>
    <source>
        <strain evidence="2 3">JCM 9767</strain>
    </source>
</reference>
<feature type="transmembrane region" description="Helical" evidence="1">
    <location>
        <begin position="57"/>
        <end position="75"/>
    </location>
</feature>
<accession>A0ABV5LMK5</accession>
<sequence>MLSVWLLLEPGLLQGLPLALRLLAVLLGLWAIGAAFLRPLALQSPHRWQHPLLSPPWSLLALALFALLLVVRALLA</sequence>
<protein>
    <submittedName>
        <fullName evidence="2">Uncharacterized protein</fullName>
    </submittedName>
</protein>
<dbReference type="RefSeq" id="WP_380957918.1">
    <property type="nucleotide sequence ID" value="NZ_JBHMDI010000335.1"/>
</dbReference>
<feature type="transmembrane region" description="Helical" evidence="1">
    <location>
        <begin position="12"/>
        <end position="37"/>
    </location>
</feature>
<keyword evidence="1" id="KW-0812">Transmembrane</keyword>
<dbReference type="EMBL" id="JBHMDI010000335">
    <property type="protein sequence ID" value="MFB9353106.1"/>
    <property type="molecule type" value="Genomic_DNA"/>
</dbReference>
<evidence type="ECO:0000313" key="2">
    <source>
        <dbReference type="EMBL" id="MFB9353106.1"/>
    </source>
</evidence>
<comment type="caution">
    <text evidence="2">The sequence shown here is derived from an EMBL/GenBank/DDBJ whole genome shotgun (WGS) entry which is preliminary data.</text>
</comment>
<dbReference type="Proteomes" id="UP001589753">
    <property type="component" value="Unassembled WGS sequence"/>
</dbReference>
<gene>
    <name evidence="2" type="ORF">ACFFUA_37915</name>
</gene>
<proteinExistence type="predicted"/>